<dbReference type="InterPro" id="IPR017853">
    <property type="entry name" value="GH"/>
</dbReference>
<dbReference type="GO" id="GO:0030246">
    <property type="term" value="F:carbohydrate binding"/>
    <property type="evidence" value="ECO:0007669"/>
    <property type="project" value="InterPro"/>
</dbReference>
<evidence type="ECO:0000313" key="3">
    <source>
        <dbReference type="EMBL" id="KUM87316.1"/>
    </source>
</evidence>
<dbReference type="Proteomes" id="UP000053039">
    <property type="component" value="Unassembled WGS sequence"/>
</dbReference>
<feature type="domain" description="CBM6" evidence="2">
    <location>
        <begin position="438"/>
        <end position="584"/>
    </location>
</feature>
<dbReference type="OrthoDB" id="9760056at2"/>
<dbReference type="AlphaFoldDB" id="A0A101N6B9"/>
<dbReference type="InterPro" id="IPR005084">
    <property type="entry name" value="CBM6"/>
</dbReference>
<gene>
    <name evidence="3" type="ORF">AQI94_18405</name>
</gene>
<dbReference type="EMBL" id="LMWM01000018">
    <property type="protein sequence ID" value="KUM87316.1"/>
    <property type="molecule type" value="Genomic_DNA"/>
</dbReference>
<dbReference type="RefSeq" id="WP_031052136.1">
    <property type="nucleotide sequence ID" value="NZ_KQ948147.1"/>
</dbReference>
<organism evidence="3 4">
    <name type="scientific">Streptomyces pseudovenezuelae</name>
    <dbReference type="NCBI Taxonomy" id="67350"/>
    <lineage>
        <taxon>Bacteria</taxon>
        <taxon>Bacillati</taxon>
        <taxon>Actinomycetota</taxon>
        <taxon>Actinomycetes</taxon>
        <taxon>Kitasatosporales</taxon>
        <taxon>Streptomycetaceae</taxon>
        <taxon>Streptomyces</taxon>
        <taxon>Streptomyces aurantiacus group</taxon>
    </lineage>
</organism>
<sequence>MDAVAAEGPAREKLTIDLGTGTGPFHGGASGTLYGLYGDGVPSRAVVEGMYPRTVTTKAQDGTQHPGGDALEILPPFVAAGGRDVYVYLTDFYRGFPYEWPGATGEERLAGHLDVIRRQVEHGLNLGELRSHIVYVPFNEPEGNMFGEGEWSYDGVSWRTAPDHYFAAWEAAHRLIKDLDPDARVAGPNTCVLYPEVRDFLEFAKSHDVLPDIVTWHELSSPAEVRTNIAKYRALERELGIGPLPVNINEYAHNYHVSVPGQMIQWIAAIEESKVDADLAYWNIAGNLNDSAVEANRANGQWWLYNAYGQLTGHTVRVLAPHPNVQYTLQGVATLDREKRQARALFGGAGGRADIVFESVDAEVFGDVVHVRLVEIPWTGQLGSSAQPLRLLDQELPVHEGKVTLSLADLDAMSAYQAILSPGGNGAVSLPPAVRWRRTYEAEDAGYTGGGHSKNGPEGSPSAVDRFATSGGYHVGGLRTGSDGVLAFDVEVPEDGSYDLVVFANSHNLADLVREQGPTNVFLRVDGEDPRELRLPLGYKWAVWGHTDTRVELTAGRHRITLAAQDPDLGVTKGDAVVDKLDVVLRDGDDIALYDAEFADLGGGARVSHAHRGASGPGVTVLPRGGTVTFWAYAADDGEACVTVDVLGPGEGVLSVNGEETGRVERGAVPLFLAGGINKITVTGTSDRLIVDRLRVAPSRGLLPTTVYAAEEGVLTGAATVTGYPYATGGKAVDGVGAGPANALTLTVTADRAGRHALTIRYSNGEQPPSTHYNPDPVCRHADISVNGAPARRVLFPTTFHFNNFWNLSLPVTLRPGLNTLTFTADELPDFAGDTKNEFGQRSAHAPVIDQVTVTPLAPGDAPA</sequence>
<dbReference type="Gene3D" id="3.20.20.80">
    <property type="entry name" value="Glycosidases"/>
    <property type="match status" value="1"/>
</dbReference>
<dbReference type="SUPFAM" id="SSF51445">
    <property type="entry name" value="(Trans)glycosidases"/>
    <property type="match status" value="1"/>
</dbReference>
<protein>
    <submittedName>
        <fullName evidence="3">Cellulosome protein</fullName>
    </submittedName>
</protein>
<dbReference type="CDD" id="cd04081">
    <property type="entry name" value="CBM35_galactosidase-like"/>
    <property type="match status" value="1"/>
</dbReference>
<feature type="region of interest" description="Disordered" evidence="1">
    <location>
        <begin position="445"/>
        <end position="464"/>
    </location>
</feature>
<feature type="domain" description="CBM6" evidence="2">
    <location>
        <begin position="706"/>
        <end position="855"/>
    </location>
</feature>
<evidence type="ECO:0000256" key="1">
    <source>
        <dbReference type="SAM" id="MobiDB-lite"/>
    </source>
</evidence>
<reference evidence="3 4" key="1">
    <citation type="submission" date="2015-10" db="EMBL/GenBank/DDBJ databases">
        <title>Draft genome sequence of Streptomyces pseudovenezuelae DSM 40212, type strain for the species Streptomyces pseudovenezuelae.</title>
        <authorList>
            <person name="Ruckert C."/>
            <person name="Winkler A."/>
            <person name="Kalinowski J."/>
            <person name="Kampfer P."/>
            <person name="Glaeser S."/>
        </authorList>
    </citation>
    <scope>NUCLEOTIDE SEQUENCE [LARGE SCALE GENOMIC DNA]</scope>
    <source>
        <strain evidence="3 4">DSM 40212</strain>
    </source>
</reference>
<dbReference type="Gene3D" id="2.60.120.260">
    <property type="entry name" value="Galactose-binding domain-like"/>
    <property type="match status" value="2"/>
</dbReference>
<accession>A0A101N6B9</accession>
<dbReference type="InterPro" id="IPR008979">
    <property type="entry name" value="Galactose-bd-like_sf"/>
</dbReference>
<dbReference type="PROSITE" id="PS51175">
    <property type="entry name" value="CBM6"/>
    <property type="match status" value="2"/>
</dbReference>
<name>A0A101N6B9_9ACTN</name>
<evidence type="ECO:0000259" key="2">
    <source>
        <dbReference type="PROSITE" id="PS51175"/>
    </source>
</evidence>
<proteinExistence type="predicted"/>
<comment type="caution">
    <text evidence="3">The sequence shown here is derived from an EMBL/GenBank/DDBJ whole genome shotgun (WGS) entry which is preliminary data.</text>
</comment>
<evidence type="ECO:0000313" key="4">
    <source>
        <dbReference type="Proteomes" id="UP000053039"/>
    </source>
</evidence>
<dbReference type="SUPFAM" id="SSF49785">
    <property type="entry name" value="Galactose-binding domain-like"/>
    <property type="match status" value="2"/>
</dbReference>